<feature type="transmembrane region" description="Helical" evidence="15">
    <location>
        <begin position="463"/>
        <end position="484"/>
    </location>
</feature>
<dbReference type="Gene3D" id="3.40.50.620">
    <property type="entry name" value="HUPs"/>
    <property type="match status" value="1"/>
</dbReference>
<dbReference type="CDD" id="cd00075">
    <property type="entry name" value="HATPase"/>
    <property type="match status" value="1"/>
</dbReference>
<dbReference type="Pfam" id="PF00582">
    <property type="entry name" value="Usp"/>
    <property type="match status" value="1"/>
</dbReference>
<dbReference type="Pfam" id="PF13493">
    <property type="entry name" value="DUF4118"/>
    <property type="match status" value="1"/>
</dbReference>
<keyword evidence="10" id="KW-0067">ATP-binding</keyword>
<dbReference type="Pfam" id="PF02518">
    <property type="entry name" value="HATPase_c"/>
    <property type="match status" value="1"/>
</dbReference>
<reference evidence="17 18" key="1">
    <citation type="journal article" date="2015" name="Genome Announc.">
        <title>Complete Genome Sequencing of Protease-Producing Novel Arthrobacter sp. Strain IHBB 11108 Using PacBio Single-Molecule Real-Time Sequencing Technology.</title>
        <authorList>
            <person name="Kiran S."/>
            <person name="Swarnkar M.K."/>
            <person name="Pal M."/>
            <person name="Thakur R."/>
            <person name="Tewari R."/>
            <person name="Singh A.K."/>
            <person name="Gulati A."/>
        </authorList>
    </citation>
    <scope>NUCLEOTIDE SEQUENCE [LARGE SCALE GENOMIC DNA]</scope>
    <source>
        <strain evidence="17 18">IHBB 11108</strain>
    </source>
</reference>
<dbReference type="EMBL" id="CP011005">
    <property type="protein sequence ID" value="AJT41814.1"/>
    <property type="molecule type" value="Genomic_DNA"/>
</dbReference>
<dbReference type="GO" id="GO:0000155">
    <property type="term" value="F:phosphorelay sensor kinase activity"/>
    <property type="evidence" value="ECO:0007669"/>
    <property type="project" value="InterPro"/>
</dbReference>
<keyword evidence="6" id="KW-0808">Transferase</keyword>
<dbReference type="InterPro" id="IPR003661">
    <property type="entry name" value="HisK_dim/P_dom"/>
</dbReference>
<dbReference type="KEGG" id="ari:UM93_10340"/>
<dbReference type="PANTHER" id="PTHR45569">
    <property type="entry name" value="SENSOR PROTEIN KDPD"/>
    <property type="match status" value="1"/>
</dbReference>
<evidence type="ECO:0000313" key="18">
    <source>
        <dbReference type="Proteomes" id="UP000061839"/>
    </source>
</evidence>
<dbReference type="FunFam" id="3.40.50.300:FF:000483">
    <property type="entry name" value="Sensor histidine kinase KdpD"/>
    <property type="match status" value="1"/>
</dbReference>
<evidence type="ECO:0000256" key="1">
    <source>
        <dbReference type="ARBA" id="ARBA00000085"/>
    </source>
</evidence>
<evidence type="ECO:0000256" key="15">
    <source>
        <dbReference type="SAM" id="Phobius"/>
    </source>
</evidence>
<dbReference type="SUPFAM" id="SSF52402">
    <property type="entry name" value="Adenine nucleotide alpha hydrolases-like"/>
    <property type="match status" value="1"/>
</dbReference>
<evidence type="ECO:0000256" key="10">
    <source>
        <dbReference type="ARBA" id="ARBA00022840"/>
    </source>
</evidence>
<dbReference type="InterPro" id="IPR005467">
    <property type="entry name" value="His_kinase_dom"/>
</dbReference>
<feature type="transmembrane region" description="Helical" evidence="15">
    <location>
        <begin position="418"/>
        <end position="443"/>
    </location>
</feature>
<evidence type="ECO:0000256" key="5">
    <source>
        <dbReference type="ARBA" id="ARBA00022553"/>
    </source>
</evidence>
<dbReference type="InterPro" id="IPR025201">
    <property type="entry name" value="KdpD_TM"/>
</dbReference>
<feature type="transmembrane region" description="Helical" evidence="15">
    <location>
        <begin position="384"/>
        <end position="406"/>
    </location>
</feature>
<sequence length="855" mass="90318">MSRGTLRILLGAAPGVGKTYAMLEEAQLKKNQGIDTVVALALDHGRKDTAALIEGLEVIPPKIVSYRGANFEEIDLAAVLARKPQLALVDEYAHTVVTDSGSNGEDQPRRKRWEDVEALLAAGIDVISTLNIQHLASLGDVVSQITNTKQTETVPDEVVRRADQIELVDISPELLRQRLSAGNIYAAEKIDAALANYFRLGNLSALRELALLWLADQVEDGLAVYRNTHGIEESWPTRERVVVGLTGGPEGEVLIRRAARILARVAGGELLGVHVRAADGVRGESPRDLEAQRQLLKDLGGSYHSVIGEDPAQAMLEFARSANATQLVVGISRRRPLARLFGGGGVGAKVVRGSGDIDVHMVSHPMGGRGVRFQRVGDLGRRRVLLGFALAIVLPALIETALVQWVPNSFVTDTLLQLSGCVLVALVGGLWPALLAALFSSLLLNFFSAAPTGTLTIADPENLLALIIFLGVSAAVAVVVGLAARRSRDASLAGAEAATLTELARGALGGEDSLESFLKQVRENFRVNSVSLLSSPTGATPPDWQLEASSGENPALSPEEADNVEEVEPGLALALNGRTLDAADRRLLVAFGAHLVALRQRIALNISRRDNVRLAEGNTMRTSILRAVSHDLRTPLAAIKLSVSSLRQEEVHFEPADEAELLASIESSADKLDALVGNLLDMSRISSDAATPLLAPVRWSDVIDAALGHGGDGALPPAVRVDLPANMPPVEADPGMLERVIANIVENALKYAPDSDVVLVGSVGGAGSALIDGQPASELRIIDHGRGVAAEDVMAMFRPFQRLDDVPAGTGVGLGLAVAKGFTEAMGGVLEAEQTPGGGLTMVVRLPMSVGGARQ</sequence>
<dbReference type="HOGENOM" id="CLU_000445_113_1_11"/>
<dbReference type="OrthoDB" id="9806130at2"/>
<dbReference type="RefSeq" id="WP_045075427.1">
    <property type="nucleotide sequence ID" value="NZ_CP011005.1"/>
</dbReference>
<dbReference type="InterPro" id="IPR014729">
    <property type="entry name" value="Rossmann-like_a/b/a_fold"/>
</dbReference>
<gene>
    <name evidence="17" type="ORF">UM93_10340</name>
</gene>
<evidence type="ECO:0000256" key="2">
    <source>
        <dbReference type="ARBA" id="ARBA00004141"/>
    </source>
</evidence>
<proteinExistence type="predicted"/>
<evidence type="ECO:0000313" key="17">
    <source>
        <dbReference type="EMBL" id="AJT41814.1"/>
    </source>
</evidence>
<dbReference type="InterPro" id="IPR006016">
    <property type="entry name" value="UspA"/>
</dbReference>
<dbReference type="PROSITE" id="PS50109">
    <property type="entry name" value="HIS_KIN"/>
    <property type="match status" value="1"/>
</dbReference>
<keyword evidence="12" id="KW-0902">Two-component regulatory system</keyword>
<dbReference type="Pfam" id="PF02702">
    <property type="entry name" value="KdpD"/>
    <property type="match status" value="1"/>
</dbReference>
<dbReference type="GO" id="GO:0005886">
    <property type="term" value="C:plasma membrane"/>
    <property type="evidence" value="ECO:0007669"/>
    <property type="project" value="UniProtKB-SubCell"/>
</dbReference>
<dbReference type="InterPro" id="IPR038318">
    <property type="entry name" value="KdpD_sf"/>
</dbReference>
<comment type="catalytic activity">
    <reaction evidence="1">
        <text>ATP + protein L-histidine = ADP + protein N-phospho-L-histidine.</text>
        <dbReference type="EC" id="2.7.13.3"/>
    </reaction>
</comment>
<dbReference type="InterPro" id="IPR052023">
    <property type="entry name" value="Histidine_kinase_KdpD"/>
</dbReference>
<evidence type="ECO:0000256" key="4">
    <source>
        <dbReference type="ARBA" id="ARBA00012438"/>
    </source>
</evidence>
<feature type="domain" description="Histidine kinase" evidence="16">
    <location>
        <begin position="627"/>
        <end position="850"/>
    </location>
</feature>
<evidence type="ECO:0000259" key="16">
    <source>
        <dbReference type="PROSITE" id="PS50109"/>
    </source>
</evidence>
<protein>
    <recommendedName>
        <fullName evidence="4">histidine kinase</fullName>
        <ecNumber evidence="4">2.7.13.3</ecNumber>
    </recommendedName>
</protein>
<keyword evidence="5" id="KW-0597">Phosphoprotein</keyword>
<keyword evidence="18" id="KW-1185">Reference proteome</keyword>
<organism evidence="17 18">
    <name type="scientific">Psychromicrobium lacuslunae</name>
    <dbReference type="NCBI Taxonomy" id="1618207"/>
    <lineage>
        <taxon>Bacteria</taxon>
        <taxon>Bacillati</taxon>
        <taxon>Actinomycetota</taxon>
        <taxon>Actinomycetes</taxon>
        <taxon>Micrococcales</taxon>
        <taxon>Micrococcaceae</taxon>
        <taxon>Psychromicrobium</taxon>
    </lineage>
</organism>
<dbReference type="Proteomes" id="UP000061839">
    <property type="component" value="Chromosome"/>
</dbReference>
<dbReference type="SUPFAM" id="SSF55874">
    <property type="entry name" value="ATPase domain of HSP90 chaperone/DNA topoisomerase II/histidine kinase"/>
    <property type="match status" value="1"/>
</dbReference>
<keyword evidence="8" id="KW-0547">Nucleotide-binding</keyword>
<evidence type="ECO:0000256" key="13">
    <source>
        <dbReference type="ARBA" id="ARBA00023136"/>
    </source>
</evidence>
<dbReference type="InterPro" id="IPR027417">
    <property type="entry name" value="P-loop_NTPase"/>
</dbReference>
<evidence type="ECO:0000256" key="14">
    <source>
        <dbReference type="SAM" id="MobiDB-lite"/>
    </source>
</evidence>
<dbReference type="PRINTS" id="PR00344">
    <property type="entry name" value="BCTRLSENSOR"/>
</dbReference>
<feature type="region of interest" description="Disordered" evidence="14">
    <location>
        <begin position="532"/>
        <end position="557"/>
    </location>
</feature>
<dbReference type="InterPro" id="IPR004358">
    <property type="entry name" value="Sig_transdc_His_kin-like_C"/>
</dbReference>
<dbReference type="GO" id="GO:0005524">
    <property type="term" value="F:ATP binding"/>
    <property type="evidence" value="ECO:0007669"/>
    <property type="project" value="UniProtKB-KW"/>
</dbReference>
<evidence type="ECO:0000256" key="6">
    <source>
        <dbReference type="ARBA" id="ARBA00022679"/>
    </source>
</evidence>
<dbReference type="SUPFAM" id="SSF47384">
    <property type="entry name" value="Homodimeric domain of signal transducing histidine kinase"/>
    <property type="match status" value="1"/>
</dbReference>
<keyword evidence="13 15" id="KW-0472">Membrane</keyword>
<dbReference type="AlphaFoldDB" id="A0A0D4BZS3"/>
<evidence type="ECO:0000256" key="3">
    <source>
        <dbReference type="ARBA" id="ARBA00004236"/>
    </source>
</evidence>
<dbReference type="PATRIC" id="fig|1618207.4.peg.2098"/>
<dbReference type="Pfam" id="PF00512">
    <property type="entry name" value="HisKA"/>
    <property type="match status" value="1"/>
</dbReference>
<dbReference type="InterPro" id="IPR003594">
    <property type="entry name" value="HATPase_dom"/>
</dbReference>
<dbReference type="Gene3D" id="3.40.50.300">
    <property type="entry name" value="P-loop containing nucleotide triphosphate hydrolases"/>
    <property type="match status" value="1"/>
</dbReference>
<dbReference type="Gene3D" id="1.10.287.130">
    <property type="match status" value="1"/>
</dbReference>
<evidence type="ECO:0000256" key="12">
    <source>
        <dbReference type="ARBA" id="ARBA00023012"/>
    </source>
</evidence>
<evidence type="ECO:0000256" key="11">
    <source>
        <dbReference type="ARBA" id="ARBA00022989"/>
    </source>
</evidence>
<dbReference type="SMART" id="SM00387">
    <property type="entry name" value="HATPase_c"/>
    <property type="match status" value="1"/>
</dbReference>
<accession>A0A0D4BZS3</accession>
<keyword evidence="7 15" id="KW-0812">Transmembrane</keyword>
<evidence type="ECO:0000256" key="9">
    <source>
        <dbReference type="ARBA" id="ARBA00022777"/>
    </source>
</evidence>
<dbReference type="InterPro" id="IPR036097">
    <property type="entry name" value="HisK_dim/P_sf"/>
</dbReference>
<keyword evidence="11 15" id="KW-1133">Transmembrane helix</keyword>
<dbReference type="InterPro" id="IPR036890">
    <property type="entry name" value="HATPase_C_sf"/>
</dbReference>
<dbReference type="STRING" id="1618207.UM93_10340"/>
<dbReference type="Gene3D" id="1.20.120.620">
    <property type="entry name" value="Backbone structure of the membrane domain of e. Coli histidine kinase receptor kdpd"/>
    <property type="match status" value="1"/>
</dbReference>
<dbReference type="PANTHER" id="PTHR45569:SF1">
    <property type="entry name" value="SENSOR PROTEIN KDPD"/>
    <property type="match status" value="1"/>
</dbReference>
<dbReference type="SMART" id="SM00388">
    <property type="entry name" value="HisKA"/>
    <property type="match status" value="1"/>
</dbReference>
<dbReference type="Gene3D" id="3.30.565.10">
    <property type="entry name" value="Histidine kinase-like ATPase, C-terminal domain"/>
    <property type="match status" value="1"/>
</dbReference>
<keyword evidence="9 17" id="KW-0418">Kinase</keyword>
<evidence type="ECO:0000256" key="8">
    <source>
        <dbReference type="ARBA" id="ARBA00022741"/>
    </source>
</evidence>
<evidence type="ECO:0000256" key="7">
    <source>
        <dbReference type="ARBA" id="ARBA00022692"/>
    </source>
</evidence>
<dbReference type="InterPro" id="IPR003852">
    <property type="entry name" value="Sig_transdc_His_kinase_KdpD_N"/>
</dbReference>
<name>A0A0D4BZS3_9MICC</name>
<comment type="subcellular location">
    <subcellularLocation>
        <location evidence="3">Cell membrane</location>
    </subcellularLocation>
    <subcellularLocation>
        <location evidence="2">Membrane</location>
        <topology evidence="2">Multi-pass membrane protein</topology>
    </subcellularLocation>
</comment>
<dbReference type="GO" id="GO:0005737">
    <property type="term" value="C:cytoplasm"/>
    <property type="evidence" value="ECO:0007669"/>
    <property type="project" value="UniProtKB-ARBA"/>
</dbReference>
<dbReference type="CDD" id="cd00082">
    <property type="entry name" value="HisKA"/>
    <property type="match status" value="1"/>
</dbReference>
<dbReference type="EC" id="2.7.13.3" evidence="4"/>